<accession>A0A921IS14</accession>
<evidence type="ECO:0000259" key="1">
    <source>
        <dbReference type="Pfam" id="PF13453"/>
    </source>
</evidence>
<dbReference type="AlphaFoldDB" id="A0A921IS14"/>
<dbReference type="Pfam" id="PF13453">
    <property type="entry name" value="Zn_ribbon_TFIIB"/>
    <property type="match status" value="1"/>
</dbReference>
<evidence type="ECO:0000313" key="4">
    <source>
        <dbReference type="Proteomes" id="UP000746751"/>
    </source>
</evidence>
<organism evidence="2 4">
    <name type="scientific">Collinsella ihumii</name>
    <dbReference type="NCBI Taxonomy" id="1720204"/>
    <lineage>
        <taxon>Bacteria</taxon>
        <taxon>Bacillati</taxon>
        <taxon>Actinomycetota</taxon>
        <taxon>Coriobacteriia</taxon>
        <taxon>Coriobacteriales</taxon>
        <taxon>Coriobacteriaceae</taxon>
        <taxon>Collinsella</taxon>
    </lineage>
</organism>
<reference evidence="3" key="4">
    <citation type="submission" date="2024-05" db="EMBL/GenBank/DDBJ databases">
        <title>Identification and characterization of horizontal gene transfer across gut microbiota members of farm animals based on homology search.</title>
        <authorList>
            <person name="Schwarzerova J."/>
            <person name="Nykrynova M."/>
            <person name="Jureckova K."/>
            <person name="Cejkova D."/>
            <person name="Rychlik I."/>
        </authorList>
    </citation>
    <scope>NUCLEOTIDE SEQUENCE</scope>
    <source>
        <strain evidence="3">176_SSukc20</strain>
    </source>
</reference>
<sequence length="109" mass="13153">MKCPVCKDVTLLMSEKNGVEIDYCPECRGIWLDRGELDKIVERARSAQREYAAYEEDRRDDRRYDDRRYDDKRYDDRREREYREYKKKKKSSPMSAFGDIMEIFGGGDD</sequence>
<dbReference type="Proteomes" id="UP001168435">
    <property type="component" value="Unassembled WGS sequence"/>
</dbReference>
<dbReference type="InterPro" id="IPR027392">
    <property type="entry name" value="TF_Znf"/>
</dbReference>
<reference evidence="3" key="3">
    <citation type="submission" date="2023-06" db="EMBL/GenBank/DDBJ databases">
        <authorList>
            <person name="Zeman M."/>
            <person name="Kubasova T."/>
            <person name="Jahodarova E."/>
            <person name="Nykrynova M."/>
            <person name="Rychlik I."/>
        </authorList>
    </citation>
    <scope>NUCLEOTIDE SEQUENCE</scope>
    <source>
        <strain evidence="3">176_SSukc20</strain>
    </source>
</reference>
<proteinExistence type="predicted"/>
<reference evidence="2" key="2">
    <citation type="submission" date="2021-09" db="EMBL/GenBank/DDBJ databases">
        <authorList>
            <person name="Gilroy R."/>
        </authorList>
    </citation>
    <scope>NUCLEOTIDE SEQUENCE</scope>
    <source>
        <strain evidence="2">ChiGjej2B2-7701</strain>
    </source>
</reference>
<dbReference type="RefSeq" id="WP_273343530.1">
    <property type="nucleotide sequence ID" value="NZ_JAUEIM010000017.1"/>
</dbReference>
<reference evidence="2" key="1">
    <citation type="journal article" date="2021" name="PeerJ">
        <title>Extensive microbial diversity within the chicken gut microbiome revealed by metagenomics and culture.</title>
        <authorList>
            <person name="Gilroy R."/>
            <person name="Ravi A."/>
            <person name="Getino M."/>
            <person name="Pursley I."/>
            <person name="Horton D.L."/>
            <person name="Alikhan N.F."/>
            <person name="Baker D."/>
            <person name="Gharbi K."/>
            <person name="Hall N."/>
            <person name="Watson M."/>
            <person name="Adriaenssens E.M."/>
            <person name="Foster-Nyarko E."/>
            <person name="Jarju S."/>
            <person name="Secka A."/>
            <person name="Antonio M."/>
            <person name="Oren A."/>
            <person name="Chaudhuri R.R."/>
            <person name="La Ragione R."/>
            <person name="Hildebrand F."/>
            <person name="Pallen M.J."/>
        </authorList>
    </citation>
    <scope>NUCLEOTIDE SEQUENCE</scope>
    <source>
        <strain evidence="2">ChiGjej2B2-7701</strain>
    </source>
</reference>
<protein>
    <submittedName>
        <fullName evidence="2">Zf-TFIIB domain-containing protein</fullName>
    </submittedName>
</protein>
<name>A0A921IS14_9ACTN</name>
<comment type="caution">
    <text evidence="2">The sequence shown here is derived from an EMBL/GenBank/DDBJ whole genome shotgun (WGS) entry which is preliminary data.</text>
</comment>
<feature type="domain" description="Transcription factor zinc-finger" evidence="1">
    <location>
        <begin position="2"/>
        <end position="43"/>
    </location>
</feature>
<evidence type="ECO:0000313" key="2">
    <source>
        <dbReference type="EMBL" id="HJG32042.1"/>
    </source>
</evidence>
<evidence type="ECO:0000313" key="5">
    <source>
        <dbReference type="Proteomes" id="UP001168435"/>
    </source>
</evidence>
<dbReference type="Proteomes" id="UP000746751">
    <property type="component" value="Unassembled WGS sequence"/>
</dbReference>
<gene>
    <name evidence="2" type="ORF">K8U80_11725</name>
    <name evidence="3" type="ORF">QVN30_04105</name>
</gene>
<dbReference type="EMBL" id="JAUEIQ010000003">
    <property type="protein sequence ID" value="MDN0063486.1"/>
    <property type="molecule type" value="Genomic_DNA"/>
</dbReference>
<keyword evidence="5" id="KW-1185">Reference proteome</keyword>
<dbReference type="EMBL" id="DYVF01000072">
    <property type="protein sequence ID" value="HJG32042.1"/>
    <property type="molecule type" value="Genomic_DNA"/>
</dbReference>
<evidence type="ECO:0000313" key="3">
    <source>
        <dbReference type="EMBL" id="MDN0063486.1"/>
    </source>
</evidence>